<dbReference type="InterPro" id="IPR032630">
    <property type="entry name" value="P_typ_ATPase_c"/>
</dbReference>
<feature type="transmembrane region" description="Helical" evidence="4">
    <location>
        <begin position="73"/>
        <end position="93"/>
    </location>
</feature>
<comment type="subcellular location">
    <subcellularLocation>
        <location evidence="1">Membrane</location>
        <topology evidence="1">Multi-pass membrane protein</topology>
    </subcellularLocation>
</comment>
<keyword evidence="2" id="KW-0479">Metal-binding</keyword>
<keyword evidence="4" id="KW-0812">Transmembrane</keyword>
<feature type="transmembrane region" description="Helical" evidence="4">
    <location>
        <begin position="47"/>
        <end position="66"/>
    </location>
</feature>
<evidence type="ECO:0000256" key="1">
    <source>
        <dbReference type="ARBA" id="ARBA00004141"/>
    </source>
</evidence>
<dbReference type="GO" id="GO:0005886">
    <property type="term" value="C:plasma membrane"/>
    <property type="evidence" value="ECO:0007669"/>
    <property type="project" value="TreeGrafter"/>
</dbReference>
<dbReference type="GO" id="GO:0046872">
    <property type="term" value="F:metal ion binding"/>
    <property type="evidence" value="ECO:0007669"/>
    <property type="project" value="UniProtKB-KW"/>
</dbReference>
<organism evidence="6 7">
    <name type="scientific">Caulochytrium protostelioides</name>
    <dbReference type="NCBI Taxonomy" id="1555241"/>
    <lineage>
        <taxon>Eukaryota</taxon>
        <taxon>Fungi</taxon>
        <taxon>Fungi incertae sedis</taxon>
        <taxon>Chytridiomycota</taxon>
        <taxon>Chytridiomycota incertae sedis</taxon>
        <taxon>Chytridiomycetes</taxon>
        <taxon>Caulochytriales</taxon>
        <taxon>Caulochytriaceae</taxon>
        <taxon>Caulochytrium</taxon>
    </lineage>
</organism>
<dbReference type="GO" id="GO:0005768">
    <property type="term" value="C:endosome"/>
    <property type="evidence" value="ECO:0007669"/>
    <property type="project" value="TreeGrafter"/>
</dbReference>
<proteinExistence type="predicted"/>
<evidence type="ECO:0000256" key="2">
    <source>
        <dbReference type="ARBA" id="ARBA00022723"/>
    </source>
</evidence>
<gene>
    <name evidence="6" type="ORF">CAUPRSCDRAFT_8963</name>
</gene>
<evidence type="ECO:0000256" key="3">
    <source>
        <dbReference type="ARBA" id="ARBA00022842"/>
    </source>
</evidence>
<feature type="non-terminal residue" evidence="6">
    <location>
        <position position="1"/>
    </location>
</feature>
<dbReference type="GO" id="GO:0140326">
    <property type="term" value="F:ATPase-coupled intramembrane lipid transporter activity"/>
    <property type="evidence" value="ECO:0007669"/>
    <property type="project" value="TreeGrafter"/>
</dbReference>
<dbReference type="GO" id="GO:0006897">
    <property type="term" value="P:endocytosis"/>
    <property type="evidence" value="ECO:0007669"/>
    <property type="project" value="TreeGrafter"/>
</dbReference>
<dbReference type="Pfam" id="PF16212">
    <property type="entry name" value="PhoLip_ATPase_C"/>
    <property type="match status" value="1"/>
</dbReference>
<name>A0A4P9WSP2_9FUNG</name>
<evidence type="ECO:0000313" key="7">
    <source>
        <dbReference type="Proteomes" id="UP000268535"/>
    </source>
</evidence>
<feature type="transmembrane region" description="Helical" evidence="4">
    <location>
        <begin position="99"/>
        <end position="125"/>
    </location>
</feature>
<reference evidence="7" key="1">
    <citation type="journal article" date="2018" name="Nat. Microbiol.">
        <title>Leveraging single-cell genomics to expand the fungal tree of life.</title>
        <authorList>
            <person name="Ahrendt S.R."/>
            <person name="Quandt C.A."/>
            <person name="Ciobanu D."/>
            <person name="Clum A."/>
            <person name="Salamov A."/>
            <person name="Andreopoulos B."/>
            <person name="Cheng J.F."/>
            <person name="Woyke T."/>
            <person name="Pelin A."/>
            <person name="Henrissat B."/>
            <person name="Reynolds N.K."/>
            <person name="Benny G.L."/>
            <person name="Smith M.E."/>
            <person name="James T.Y."/>
            <person name="Grigoriev I.V."/>
        </authorList>
    </citation>
    <scope>NUCLEOTIDE SEQUENCE [LARGE SCALE GENOMIC DNA]</scope>
    <source>
        <strain evidence="7">ATCC 52028</strain>
    </source>
</reference>
<dbReference type="GO" id="GO:0006890">
    <property type="term" value="P:retrograde vesicle-mediated transport, Golgi to endoplasmic reticulum"/>
    <property type="evidence" value="ECO:0007669"/>
    <property type="project" value="TreeGrafter"/>
</dbReference>
<evidence type="ECO:0000259" key="5">
    <source>
        <dbReference type="Pfam" id="PF16212"/>
    </source>
</evidence>
<dbReference type="AlphaFoldDB" id="A0A4P9WSP2"/>
<sequence>YPELYRDLPKGRQLSYKTFFVWCAISVYQGGAIMLLALTLFESEFRHIVAISFTSLIFNELLMVALEINTWHSLMVISELVTFVIYLLSMTLLKAEFDLTFILTSAFVWKTALITAVSSLPLYFLSCLKSWINPANYTKLED</sequence>
<keyword evidence="4" id="KW-0472">Membrane</keyword>
<evidence type="ECO:0000313" key="6">
    <source>
        <dbReference type="EMBL" id="RKO95662.1"/>
    </source>
</evidence>
<dbReference type="GO" id="GO:0045332">
    <property type="term" value="P:phospholipid translocation"/>
    <property type="evidence" value="ECO:0007669"/>
    <property type="project" value="TreeGrafter"/>
</dbReference>
<keyword evidence="4" id="KW-1133">Transmembrane helix</keyword>
<evidence type="ECO:0000256" key="4">
    <source>
        <dbReference type="SAM" id="Phobius"/>
    </source>
</evidence>
<dbReference type="EMBL" id="ML011168">
    <property type="protein sequence ID" value="RKO95662.1"/>
    <property type="molecule type" value="Genomic_DNA"/>
</dbReference>
<accession>A0A4P9WSP2</accession>
<protein>
    <recommendedName>
        <fullName evidence="5">P-type ATPase C-terminal domain-containing protein</fullName>
    </recommendedName>
</protein>
<dbReference type="Proteomes" id="UP000268535">
    <property type="component" value="Unassembled WGS sequence"/>
</dbReference>
<dbReference type="GO" id="GO:0005802">
    <property type="term" value="C:trans-Golgi network"/>
    <property type="evidence" value="ECO:0007669"/>
    <property type="project" value="TreeGrafter"/>
</dbReference>
<feature type="transmembrane region" description="Helical" evidence="4">
    <location>
        <begin position="20"/>
        <end position="41"/>
    </location>
</feature>
<dbReference type="PANTHER" id="PTHR24092">
    <property type="entry name" value="PROBABLE PHOSPHOLIPID-TRANSPORTING ATPASE"/>
    <property type="match status" value="1"/>
</dbReference>
<keyword evidence="3" id="KW-0460">Magnesium</keyword>
<dbReference type="PANTHER" id="PTHR24092:SF5">
    <property type="entry name" value="PHOSPHOLIPID-TRANSPORTING ATPASE"/>
    <property type="match status" value="1"/>
</dbReference>
<feature type="domain" description="P-type ATPase C-terminal" evidence="5">
    <location>
        <begin position="1"/>
        <end position="134"/>
    </location>
</feature>